<comment type="caution">
    <text evidence="2">The sequence shown here is derived from an EMBL/GenBank/DDBJ whole genome shotgun (WGS) entry which is preliminary data.</text>
</comment>
<evidence type="ECO:0000313" key="3">
    <source>
        <dbReference type="Proteomes" id="UP001515480"/>
    </source>
</evidence>
<comment type="similarity">
    <text evidence="1">Belongs to the WSCD family.</text>
</comment>
<keyword evidence="3" id="KW-1185">Reference proteome</keyword>
<sequence length="321" mass="37074">MAEGSPAARPARRLSPTRSWRHCMKHHGYRHFWNRAQRARYLPPLLWTFPGAGNTWLRMLLDFSTGVYTGSIYGDMSLLPLLPGEGRCDRSVVALKAHPMHIDSNDFVEMPDGLLGLNVTRKLQYLKCSSFRFDSAVAVVRDPYAAIFAEYKRYTNWREVVGNRHSDSAECQAALRKQSIHSGAMLRACFNSQHFYSKARSLARSWKHMWFHYGRFEKISGTRMLHINYESLLDEETRLATLRRIVDFLRLYPNPTDEALRCAVRLADNPHIHRNHSKEQNDLFVSSKHAYDNRTFVCELWKFVGRTASRAGYVPFGGISC</sequence>
<dbReference type="PANTHER" id="PTHR45964">
    <property type="entry name" value="WSCD FAMILY MEMBER CG9164"/>
    <property type="match status" value="1"/>
</dbReference>
<evidence type="ECO:0000256" key="1">
    <source>
        <dbReference type="ARBA" id="ARBA00010236"/>
    </source>
</evidence>
<dbReference type="InterPro" id="IPR051589">
    <property type="entry name" value="Sialate-O-sulfotransferase"/>
</dbReference>
<dbReference type="Gene3D" id="3.40.50.300">
    <property type="entry name" value="P-loop containing nucleotide triphosphate hydrolases"/>
    <property type="match status" value="1"/>
</dbReference>
<reference evidence="2 3" key="1">
    <citation type="journal article" date="2024" name="Science">
        <title>Giant polyketide synthase enzymes in the biosynthesis of giant marine polyether toxins.</title>
        <authorList>
            <person name="Fallon T.R."/>
            <person name="Shende V.V."/>
            <person name="Wierzbicki I.H."/>
            <person name="Pendleton A.L."/>
            <person name="Watervoot N.F."/>
            <person name="Auber R.P."/>
            <person name="Gonzalez D.J."/>
            <person name="Wisecaver J.H."/>
            <person name="Moore B.S."/>
        </authorList>
    </citation>
    <scope>NUCLEOTIDE SEQUENCE [LARGE SCALE GENOMIC DNA]</scope>
    <source>
        <strain evidence="2 3">12B1</strain>
    </source>
</reference>
<dbReference type="Proteomes" id="UP001515480">
    <property type="component" value="Unassembled WGS sequence"/>
</dbReference>
<proteinExistence type="inferred from homology"/>
<protein>
    <recommendedName>
        <fullName evidence="4">Sulfotransferase domain-containing protein</fullName>
    </recommendedName>
</protein>
<gene>
    <name evidence="2" type="ORF">AB1Y20_000585</name>
</gene>
<organism evidence="2 3">
    <name type="scientific">Prymnesium parvum</name>
    <name type="common">Toxic golden alga</name>
    <dbReference type="NCBI Taxonomy" id="97485"/>
    <lineage>
        <taxon>Eukaryota</taxon>
        <taxon>Haptista</taxon>
        <taxon>Haptophyta</taxon>
        <taxon>Prymnesiophyceae</taxon>
        <taxon>Prymnesiales</taxon>
        <taxon>Prymnesiaceae</taxon>
        <taxon>Prymnesium</taxon>
    </lineage>
</organism>
<dbReference type="SUPFAM" id="SSF52540">
    <property type="entry name" value="P-loop containing nucleoside triphosphate hydrolases"/>
    <property type="match status" value="1"/>
</dbReference>
<evidence type="ECO:0000313" key="2">
    <source>
        <dbReference type="EMBL" id="KAL1529644.1"/>
    </source>
</evidence>
<dbReference type="EMBL" id="JBGBPQ010000001">
    <property type="protein sequence ID" value="KAL1529644.1"/>
    <property type="molecule type" value="Genomic_DNA"/>
</dbReference>
<evidence type="ECO:0008006" key="4">
    <source>
        <dbReference type="Google" id="ProtNLM"/>
    </source>
</evidence>
<accession>A0AB34KAT9</accession>
<dbReference type="InterPro" id="IPR027417">
    <property type="entry name" value="P-loop_NTPase"/>
</dbReference>
<name>A0AB34KAT9_PRYPA</name>
<dbReference type="PANTHER" id="PTHR45964:SF5">
    <property type="entry name" value="WSCD FAMILY MEMBER CG9164"/>
    <property type="match status" value="1"/>
</dbReference>
<dbReference type="AlphaFoldDB" id="A0AB34KAT9"/>